<name>A0A0C9YVA2_9AGAM</name>
<dbReference type="HOGENOM" id="CLU_200851_0_0_1"/>
<dbReference type="AlphaFoldDB" id="A0A0C9YVA2"/>
<reference evidence="1 2" key="1">
    <citation type="submission" date="2014-04" db="EMBL/GenBank/DDBJ databases">
        <authorList>
            <consortium name="DOE Joint Genome Institute"/>
            <person name="Kuo A."/>
            <person name="Kohler A."/>
            <person name="Costa M.D."/>
            <person name="Nagy L.G."/>
            <person name="Floudas D."/>
            <person name="Copeland A."/>
            <person name="Barry K.W."/>
            <person name="Cichocki N."/>
            <person name="Veneault-Fourrey C."/>
            <person name="LaButti K."/>
            <person name="Lindquist E.A."/>
            <person name="Lipzen A."/>
            <person name="Lundell T."/>
            <person name="Morin E."/>
            <person name="Murat C."/>
            <person name="Sun H."/>
            <person name="Tunlid A."/>
            <person name="Henrissat B."/>
            <person name="Grigoriev I.V."/>
            <person name="Hibbett D.S."/>
            <person name="Martin F."/>
            <person name="Nordberg H.P."/>
            <person name="Cantor M.N."/>
            <person name="Hua S.X."/>
        </authorList>
    </citation>
    <scope>NUCLEOTIDE SEQUENCE [LARGE SCALE GENOMIC DNA]</scope>
    <source>
        <strain evidence="1 2">441</strain>
    </source>
</reference>
<proteinExistence type="predicted"/>
<dbReference type="EMBL" id="KN833955">
    <property type="protein sequence ID" value="KIK14087.1"/>
    <property type="molecule type" value="Genomic_DNA"/>
</dbReference>
<dbReference type="Proteomes" id="UP000054018">
    <property type="component" value="Unassembled WGS sequence"/>
</dbReference>
<feature type="non-terminal residue" evidence="1">
    <location>
        <position position="66"/>
    </location>
</feature>
<protein>
    <submittedName>
        <fullName evidence="1">Uncharacterized protein</fullName>
    </submittedName>
</protein>
<keyword evidence="2" id="KW-1185">Reference proteome</keyword>
<evidence type="ECO:0000313" key="2">
    <source>
        <dbReference type="Proteomes" id="UP000054018"/>
    </source>
</evidence>
<evidence type="ECO:0000313" key="1">
    <source>
        <dbReference type="EMBL" id="KIK14087.1"/>
    </source>
</evidence>
<gene>
    <name evidence="1" type="ORF">PISMIDRAFT_688233</name>
</gene>
<accession>A0A0C9YVA2</accession>
<reference evidence="2" key="2">
    <citation type="submission" date="2015-01" db="EMBL/GenBank/DDBJ databases">
        <title>Evolutionary Origins and Diversification of the Mycorrhizal Mutualists.</title>
        <authorList>
            <consortium name="DOE Joint Genome Institute"/>
            <consortium name="Mycorrhizal Genomics Consortium"/>
            <person name="Kohler A."/>
            <person name="Kuo A."/>
            <person name="Nagy L.G."/>
            <person name="Floudas D."/>
            <person name="Copeland A."/>
            <person name="Barry K.W."/>
            <person name="Cichocki N."/>
            <person name="Veneault-Fourrey C."/>
            <person name="LaButti K."/>
            <person name="Lindquist E.A."/>
            <person name="Lipzen A."/>
            <person name="Lundell T."/>
            <person name="Morin E."/>
            <person name="Murat C."/>
            <person name="Riley R."/>
            <person name="Ohm R."/>
            <person name="Sun H."/>
            <person name="Tunlid A."/>
            <person name="Henrissat B."/>
            <person name="Grigoriev I.V."/>
            <person name="Hibbett D.S."/>
            <person name="Martin F."/>
        </authorList>
    </citation>
    <scope>NUCLEOTIDE SEQUENCE [LARGE SCALE GENOMIC DNA]</scope>
    <source>
        <strain evidence="2">441</strain>
    </source>
</reference>
<sequence>MKHQKTHHKDKCQVVVYLCRLQLKGSVGNKRGRGFYAPRRLGKRWLVLLMKGEQGEIEKSKDGWLL</sequence>
<organism evidence="1 2">
    <name type="scientific">Pisolithus microcarpus 441</name>
    <dbReference type="NCBI Taxonomy" id="765257"/>
    <lineage>
        <taxon>Eukaryota</taxon>
        <taxon>Fungi</taxon>
        <taxon>Dikarya</taxon>
        <taxon>Basidiomycota</taxon>
        <taxon>Agaricomycotina</taxon>
        <taxon>Agaricomycetes</taxon>
        <taxon>Agaricomycetidae</taxon>
        <taxon>Boletales</taxon>
        <taxon>Sclerodermatineae</taxon>
        <taxon>Pisolithaceae</taxon>
        <taxon>Pisolithus</taxon>
    </lineage>
</organism>